<keyword evidence="2" id="KW-1185">Reference proteome</keyword>
<sequence length="113" mass="13525">MVHPFFHLLQKLKTFRWSEECEKAFTEFRTFLASPLILTKPKEGQNLFYNAETRYQTIEKLAIALSHGHNQYKSSYLIVTKEKKVGRKNDWMPSKKTHGGLYMLTRIIKFKWR</sequence>
<evidence type="ECO:0000313" key="2">
    <source>
        <dbReference type="Proteomes" id="UP000257109"/>
    </source>
</evidence>
<organism evidence="1 2">
    <name type="scientific">Mucuna pruriens</name>
    <name type="common">Velvet bean</name>
    <name type="synonym">Dolichos pruriens</name>
    <dbReference type="NCBI Taxonomy" id="157652"/>
    <lineage>
        <taxon>Eukaryota</taxon>
        <taxon>Viridiplantae</taxon>
        <taxon>Streptophyta</taxon>
        <taxon>Embryophyta</taxon>
        <taxon>Tracheophyta</taxon>
        <taxon>Spermatophyta</taxon>
        <taxon>Magnoliopsida</taxon>
        <taxon>eudicotyledons</taxon>
        <taxon>Gunneridae</taxon>
        <taxon>Pentapetalae</taxon>
        <taxon>rosids</taxon>
        <taxon>fabids</taxon>
        <taxon>Fabales</taxon>
        <taxon>Fabaceae</taxon>
        <taxon>Papilionoideae</taxon>
        <taxon>50 kb inversion clade</taxon>
        <taxon>NPAAA clade</taxon>
        <taxon>indigoferoid/millettioid clade</taxon>
        <taxon>Phaseoleae</taxon>
        <taxon>Mucuna</taxon>
    </lineage>
</organism>
<name>A0A371E2D3_MUCPR</name>
<gene>
    <name evidence="1" type="ORF">CR513_61678</name>
</gene>
<protein>
    <recommendedName>
        <fullName evidence="3">Reverse transcriptase/retrotransposon-derived protein RNase H-like domain-containing protein</fullName>
    </recommendedName>
</protein>
<dbReference type="EMBL" id="QJKJ01017038">
    <property type="protein sequence ID" value="RDX60202.1"/>
    <property type="molecule type" value="Genomic_DNA"/>
</dbReference>
<evidence type="ECO:0000313" key="1">
    <source>
        <dbReference type="EMBL" id="RDX60202.1"/>
    </source>
</evidence>
<reference evidence="1" key="1">
    <citation type="submission" date="2018-05" db="EMBL/GenBank/DDBJ databases">
        <title>Draft genome of Mucuna pruriens seed.</title>
        <authorList>
            <person name="Nnadi N.E."/>
            <person name="Vos R."/>
            <person name="Hasami M.H."/>
            <person name="Devisetty U.K."/>
            <person name="Aguiy J.C."/>
        </authorList>
    </citation>
    <scope>NUCLEOTIDE SEQUENCE [LARGE SCALE GENOMIC DNA]</scope>
    <source>
        <strain evidence="1">JCA_2017</strain>
    </source>
</reference>
<dbReference type="AlphaFoldDB" id="A0A371E2D3"/>
<feature type="non-terminal residue" evidence="1">
    <location>
        <position position="1"/>
    </location>
</feature>
<accession>A0A371E2D3</accession>
<proteinExistence type="predicted"/>
<evidence type="ECO:0008006" key="3">
    <source>
        <dbReference type="Google" id="ProtNLM"/>
    </source>
</evidence>
<dbReference type="InterPro" id="IPR043128">
    <property type="entry name" value="Rev_trsase/Diguanyl_cyclase"/>
</dbReference>
<comment type="caution">
    <text evidence="1">The sequence shown here is derived from an EMBL/GenBank/DDBJ whole genome shotgun (WGS) entry which is preliminary data.</text>
</comment>
<dbReference type="Gene3D" id="3.30.70.270">
    <property type="match status" value="1"/>
</dbReference>
<dbReference type="SUPFAM" id="SSF56672">
    <property type="entry name" value="DNA/RNA polymerases"/>
    <property type="match status" value="1"/>
</dbReference>
<dbReference type="InterPro" id="IPR043502">
    <property type="entry name" value="DNA/RNA_pol_sf"/>
</dbReference>
<dbReference type="Proteomes" id="UP000257109">
    <property type="component" value="Unassembled WGS sequence"/>
</dbReference>